<organism evidence="2">
    <name type="scientific">freshwater metagenome</name>
    <dbReference type="NCBI Taxonomy" id="449393"/>
    <lineage>
        <taxon>unclassified sequences</taxon>
        <taxon>metagenomes</taxon>
        <taxon>ecological metagenomes</taxon>
    </lineage>
</organism>
<evidence type="ECO:0000256" key="1">
    <source>
        <dbReference type="SAM" id="Phobius"/>
    </source>
</evidence>
<keyword evidence="1" id="KW-1133">Transmembrane helix</keyword>
<keyword evidence="1" id="KW-0812">Transmembrane</keyword>
<feature type="transmembrane region" description="Helical" evidence="1">
    <location>
        <begin position="94"/>
        <end position="111"/>
    </location>
</feature>
<evidence type="ECO:0000313" key="2">
    <source>
        <dbReference type="EMBL" id="CAB5013285.1"/>
    </source>
</evidence>
<protein>
    <submittedName>
        <fullName evidence="2">Unannotated protein</fullName>
    </submittedName>
</protein>
<keyword evidence="1" id="KW-0472">Membrane</keyword>
<dbReference type="EMBL" id="CAFBOZ010000198">
    <property type="protein sequence ID" value="CAB5013285.1"/>
    <property type="molecule type" value="Genomic_DNA"/>
</dbReference>
<sequence>MSYGHDMRRSSGSKIIVHALAFIGVTFWLVMIVRALMGVGQYTGWKLIVTGLVLGGAHLLISLFTRRRSAAAIPLIWFVLVADLLLGVFVNPKVFLLVGASIILLAAGYACRRAWNAAAPLPTAAP</sequence>
<feature type="transmembrane region" description="Helical" evidence="1">
    <location>
        <begin position="43"/>
        <end position="64"/>
    </location>
</feature>
<feature type="transmembrane region" description="Helical" evidence="1">
    <location>
        <begin position="15"/>
        <end position="37"/>
    </location>
</feature>
<name>A0A6J7Q8N8_9ZZZZ</name>
<dbReference type="AlphaFoldDB" id="A0A6J7Q8N8"/>
<reference evidence="2" key="1">
    <citation type="submission" date="2020-05" db="EMBL/GenBank/DDBJ databases">
        <authorList>
            <person name="Chiriac C."/>
            <person name="Salcher M."/>
            <person name="Ghai R."/>
            <person name="Kavagutti S V."/>
        </authorList>
    </citation>
    <scope>NUCLEOTIDE SEQUENCE</scope>
</reference>
<feature type="transmembrane region" description="Helical" evidence="1">
    <location>
        <begin position="71"/>
        <end position="88"/>
    </location>
</feature>
<gene>
    <name evidence="2" type="ORF">UFOPK3992_01331</name>
</gene>
<accession>A0A6J7Q8N8</accession>
<proteinExistence type="predicted"/>